<gene>
    <name evidence="1" type="ORF">BCF46_1331</name>
</gene>
<dbReference type="Proteomes" id="UP000269157">
    <property type="component" value="Unassembled WGS sequence"/>
</dbReference>
<keyword evidence="1" id="KW-0808">Transferase</keyword>
<dbReference type="PANTHER" id="PTHR43861">
    <property type="entry name" value="TRANS-ACONITATE 2-METHYLTRANSFERASE-RELATED"/>
    <property type="match status" value="1"/>
</dbReference>
<sequence length="245" mass="27243">MDRSVYARMNEQEAEHWWFKARRDIIRSAMQRIIPLPEHAAILEAGCGTGGNLQMLSEFGEVDAFEFDDDARATAEAKSGVTIPFGALPTGIPFEGKRYDLVGLFDVLEHVEDDCGSLRALGDHLTDDGVIFVTVPAFQWLWSKHDVSHHHFRRYCKASLSRTAKDAGLEVVQCGYFNSFLLPVAVGMRALKKLVGSEAPDDTMPAPGLNRALYNVFSSERHLLGRVRMPAGLSVMAILRKRKPA</sequence>
<keyword evidence="2" id="KW-1185">Reference proteome</keyword>
<keyword evidence="1" id="KW-0489">Methyltransferase</keyword>
<dbReference type="PANTHER" id="PTHR43861:SF6">
    <property type="entry name" value="METHYLTRANSFERASE TYPE 11"/>
    <property type="match status" value="1"/>
</dbReference>
<accession>A0A497X134</accession>
<reference evidence="1 2" key="1">
    <citation type="submission" date="2018-10" db="EMBL/GenBank/DDBJ databases">
        <title>Genomic Encyclopedia of Archaeal and Bacterial Type Strains, Phase II (KMG-II): from individual species to whole genera.</title>
        <authorList>
            <person name="Goeker M."/>
        </authorList>
    </citation>
    <scope>NUCLEOTIDE SEQUENCE [LARGE SCALE GENOMIC DNA]</scope>
    <source>
        <strain evidence="1 2">DSM 29466</strain>
    </source>
</reference>
<dbReference type="OrthoDB" id="9810247at2"/>
<name>A0A497X134_9RHOB</name>
<comment type="caution">
    <text evidence="1">The sequence shown here is derived from an EMBL/GenBank/DDBJ whole genome shotgun (WGS) entry which is preliminary data.</text>
</comment>
<evidence type="ECO:0000313" key="1">
    <source>
        <dbReference type="EMBL" id="RLJ59185.1"/>
    </source>
</evidence>
<dbReference type="GO" id="GO:0032259">
    <property type="term" value="P:methylation"/>
    <property type="evidence" value="ECO:0007669"/>
    <property type="project" value="UniProtKB-KW"/>
</dbReference>
<dbReference type="Gene3D" id="3.40.50.150">
    <property type="entry name" value="Vaccinia Virus protein VP39"/>
    <property type="match status" value="1"/>
</dbReference>
<dbReference type="CDD" id="cd02440">
    <property type="entry name" value="AdoMet_MTases"/>
    <property type="match status" value="1"/>
</dbReference>
<dbReference type="RefSeq" id="WP_121022911.1">
    <property type="nucleotide sequence ID" value="NZ_RCCE01000002.1"/>
</dbReference>
<protein>
    <submittedName>
        <fullName evidence="1">Methyltransferase family protein</fullName>
    </submittedName>
</protein>
<dbReference type="EMBL" id="RCCE01000002">
    <property type="protein sequence ID" value="RLJ59185.1"/>
    <property type="molecule type" value="Genomic_DNA"/>
</dbReference>
<organism evidence="1 2">
    <name type="scientific">Litoreibacter meonggei</name>
    <dbReference type="NCBI Taxonomy" id="1049199"/>
    <lineage>
        <taxon>Bacteria</taxon>
        <taxon>Pseudomonadati</taxon>
        <taxon>Pseudomonadota</taxon>
        <taxon>Alphaproteobacteria</taxon>
        <taxon>Rhodobacterales</taxon>
        <taxon>Roseobacteraceae</taxon>
        <taxon>Litoreibacter</taxon>
    </lineage>
</organism>
<proteinExistence type="predicted"/>
<dbReference type="GO" id="GO:0008168">
    <property type="term" value="F:methyltransferase activity"/>
    <property type="evidence" value="ECO:0007669"/>
    <property type="project" value="UniProtKB-KW"/>
</dbReference>
<dbReference type="Pfam" id="PF13489">
    <property type="entry name" value="Methyltransf_23"/>
    <property type="match status" value="1"/>
</dbReference>
<dbReference type="SUPFAM" id="SSF53335">
    <property type="entry name" value="S-adenosyl-L-methionine-dependent methyltransferases"/>
    <property type="match status" value="1"/>
</dbReference>
<dbReference type="InterPro" id="IPR029063">
    <property type="entry name" value="SAM-dependent_MTases_sf"/>
</dbReference>
<evidence type="ECO:0000313" key="2">
    <source>
        <dbReference type="Proteomes" id="UP000269157"/>
    </source>
</evidence>
<dbReference type="AlphaFoldDB" id="A0A497X134"/>